<dbReference type="InterPro" id="IPR050570">
    <property type="entry name" value="Cell_wall_metabolism_enzyme"/>
</dbReference>
<dbReference type="AlphaFoldDB" id="A0A9E4KCD5"/>
<feature type="domain" description="M23ase beta-sheet core" evidence="1">
    <location>
        <begin position="174"/>
        <end position="269"/>
    </location>
</feature>
<protein>
    <submittedName>
        <fullName evidence="2">M23 family metallopeptidase</fullName>
    </submittedName>
</protein>
<name>A0A9E4KCD5_9GAMM</name>
<evidence type="ECO:0000259" key="1">
    <source>
        <dbReference type="Pfam" id="PF01551"/>
    </source>
</evidence>
<dbReference type="GO" id="GO:0004222">
    <property type="term" value="F:metalloendopeptidase activity"/>
    <property type="evidence" value="ECO:0007669"/>
    <property type="project" value="TreeGrafter"/>
</dbReference>
<dbReference type="CDD" id="cd12797">
    <property type="entry name" value="M23_peptidase"/>
    <property type="match status" value="1"/>
</dbReference>
<dbReference type="Pfam" id="PF01551">
    <property type="entry name" value="Peptidase_M23"/>
    <property type="match status" value="1"/>
</dbReference>
<dbReference type="PANTHER" id="PTHR21666:SF285">
    <property type="entry name" value="M23 FAMILY METALLOPEPTIDASE"/>
    <property type="match status" value="1"/>
</dbReference>
<dbReference type="EMBL" id="JAEPCM010000295">
    <property type="protein sequence ID" value="MCG7946438.1"/>
    <property type="molecule type" value="Genomic_DNA"/>
</dbReference>
<evidence type="ECO:0000313" key="2">
    <source>
        <dbReference type="EMBL" id="MCG7946438.1"/>
    </source>
</evidence>
<dbReference type="FunFam" id="2.70.70.10:FF:000019">
    <property type="entry name" value="M23 family peptidase"/>
    <property type="match status" value="1"/>
</dbReference>
<dbReference type="PANTHER" id="PTHR21666">
    <property type="entry name" value="PEPTIDASE-RELATED"/>
    <property type="match status" value="1"/>
</dbReference>
<comment type="caution">
    <text evidence="2">The sequence shown here is derived from an EMBL/GenBank/DDBJ whole genome shotgun (WGS) entry which is preliminary data.</text>
</comment>
<proteinExistence type="predicted"/>
<organism evidence="2 3">
    <name type="scientific">Candidatus Thiodiazotropha taylori</name>
    <dbReference type="NCBI Taxonomy" id="2792791"/>
    <lineage>
        <taxon>Bacteria</taxon>
        <taxon>Pseudomonadati</taxon>
        <taxon>Pseudomonadota</taxon>
        <taxon>Gammaproteobacteria</taxon>
        <taxon>Chromatiales</taxon>
        <taxon>Sedimenticolaceae</taxon>
        <taxon>Candidatus Thiodiazotropha</taxon>
    </lineage>
</organism>
<dbReference type="InterPro" id="IPR016047">
    <property type="entry name" value="M23ase_b-sheet_dom"/>
</dbReference>
<dbReference type="SUPFAM" id="SSF51261">
    <property type="entry name" value="Duplicated hybrid motif"/>
    <property type="match status" value="1"/>
</dbReference>
<dbReference type="Proteomes" id="UP000886667">
    <property type="component" value="Unassembled WGS sequence"/>
</dbReference>
<evidence type="ECO:0000313" key="3">
    <source>
        <dbReference type="Proteomes" id="UP000886667"/>
    </source>
</evidence>
<dbReference type="Gene3D" id="2.70.70.10">
    <property type="entry name" value="Glucose Permease (Domain IIA)"/>
    <property type="match status" value="1"/>
</dbReference>
<sequence length="280" mass="30748">MINLPNIKGSSFIGWLLLLLMMALRPAMAMTLEGDYVQGGMLIGQVEPGSQVSVNGQSVKVSRTGEFLVGFDRDAPLQHKLVVSRDGQPRQSRQFTIKAREYQIQRIDGLPPSKVSPPKRDWERIKKDVALVKQARKLNEDRTDFLNGFIWPSKGVISGVFGSQRILNGEPRRPHYGVDVAAPVGTLVVAPAAGVVTLAHPDMFYSGGTLIIDHGLQLSSSFLHLNKILVKEGQVVKQGDPIAEVGATGRVTGPHLDWRMNLRAARIDPQLLVPPMPEQE</sequence>
<reference evidence="2" key="1">
    <citation type="journal article" date="2021" name="Proc. Natl. Acad. Sci. U.S.A.">
        <title>Global biogeography of chemosynthetic symbionts reveals both localized and globally distributed symbiont groups. .</title>
        <authorList>
            <person name="Osvatic J.T."/>
            <person name="Wilkins L.G.E."/>
            <person name="Leibrecht L."/>
            <person name="Leray M."/>
            <person name="Zauner S."/>
            <person name="Polzin J."/>
            <person name="Camacho Y."/>
            <person name="Gros O."/>
            <person name="van Gils J.A."/>
            <person name="Eisen J.A."/>
            <person name="Petersen J.M."/>
            <person name="Yuen B."/>
        </authorList>
    </citation>
    <scope>NUCLEOTIDE SEQUENCE</scope>
    <source>
        <strain evidence="2">MAGclacostrist064TRANS</strain>
    </source>
</reference>
<accession>A0A9E4KCD5</accession>
<dbReference type="InterPro" id="IPR011055">
    <property type="entry name" value="Dup_hybrid_motif"/>
</dbReference>
<gene>
    <name evidence="2" type="ORF">JAZ07_08860</name>
</gene>